<accession>A0A847RTB4</accession>
<evidence type="ECO:0000313" key="7">
    <source>
        <dbReference type="Proteomes" id="UP000587991"/>
    </source>
</evidence>
<evidence type="ECO:0000256" key="3">
    <source>
        <dbReference type="ARBA" id="ARBA00015716"/>
    </source>
</evidence>
<dbReference type="GO" id="GO:0005829">
    <property type="term" value="C:cytosol"/>
    <property type="evidence" value="ECO:0007669"/>
    <property type="project" value="TreeGrafter"/>
</dbReference>
<dbReference type="AlphaFoldDB" id="A0A847RTB4"/>
<name>A0A847RTB4_9NEIS</name>
<dbReference type="RefSeq" id="WP_168876064.1">
    <property type="nucleotide sequence ID" value="NZ_JABAIM010000001.1"/>
</dbReference>
<dbReference type="EMBL" id="JABAIM010000001">
    <property type="protein sequence ID" value="NLR74450.1"/>
    <property type="molecule type" value="Genomic_DNA"/>
</dbReference>
<comment type="function">
    <text evidence="1">Plays a role in synthesis, processing and/or stability of 23S rRNA.</text>
</comment>
<keyword evidence="7" id="KW-1185">Reference proteome</keyword>
<comment type="similarity">
    <text evidence="2">Belongs to the DUF177 domain family.</text>
</comment>
<gene>
    <name evidence="6" type="ORF">HF682_04700</name>
</gene>
<dbReference type="InterPro" id="IPR039255">
    <property type="entry name" value="YceD_bac"/>
</dbReference>
<evidence type="ECO:0000256" key="1">
    <source>
        <dbReference type="ARBA" id="ARBA00002868"/>
    </source>
</evidence>
<evidence type="ECO:0000313" key="6">
    <source>
        <dbReference type="EMBL" id="NLR74450.1"/>
    </source>
</evidence>
<comment type="caution">
    <text evidence="6">The sequence shown here is derived from an EMBL/GenBank/DDBJ whole genome shotgun (WGS) entry which is preliminary data.</text>
</comment>
<dbReference type="GO" id="GO:0042254">
    <property type="term" value="P:ribosome biogenesis"/>
    <property type="evidence" value="ECO:0007669"/>
    <property type="project" value="UniProtKB-KW"/>
</dbReference>
<evidence type="ECO:0000256" key="5">
    <source>
        <dbReference type="ARBA" id="ARBA00031841"/>
    </source>
</evidence>
<keyword evidence="4" id="KW-0690">Ribosome biogenesis</keyword>
<evidence type="ECO:0000256" key="4">
    <source>
        <dbReference type="ARBA" id="ARBA00022517"/>
    </source>
</evidence>
<dbReference type="Pfam" id="PF02620">
    <property type="entry name" value="YceD"/>
    <property type="match status" value="1"/>
</dbReference>
<organism evidence="6 7">
    <name type="scientific">Leeia aquatica</name>
    <dbReference type="NCBI Taxonomy" id="2725557"/>
    <lineage>
        <taxon>Bacteria</taxon>
        <taxon>Pseudomonadati</taxon>
        <taxon>Pseudomonadota</taxon>
        <taxon>Betaproteobacteria</taxon>
        <taxon>Neisseriales</taxon>
        <taxon>Leeiaceae</taxon>
        <taxon>Leeia</taxon>
    </lineage>
</organism>
<proteinExistence type="inferred from homology"/>
<reference evidence="6 7" key="1">
    <citation type="submission" date="2020-04" db="EMBL/GenBank/DDBJ databases">
        <title>Draft genome of Leeia sp. IMCC25680.</title>
        <authorList>
            <person name="Song J."/>
            <person name="Cho J.-C."/>
        </authorList>
    </citation>
    <scope>NUCLEOTIDE SEQUENCE [LARGE SCALE GENOMIC DNA]</scope>
    <source>
        <strain evidence="6 7">IMCC25680</strain>
    </source>
</reference>
<dbReference type="Proteomes" id="UP000587991">
    <property type="component" value="Unassembled WGS sequence"/>
</dbReference>
<sequence length="165" mass="18278">MSEQFVIHNLAFAEGKQRLEGRVPLQQLPRLAASLSRTDGEVRFVVQGGVNALRLPVLDISVETDVCQVCQRCLQPFTHAVSSQNRLVVVKTQEQVEEYDSDDEDAVLVEAAFDVLTWVEDEVLLNLSFAPRHEQCVDIAAAAGAVAEKEKPNPFAVLAKLKTRH</sequence>
<protein>
    <recommendedName>
        <fullName evidence="3">Large ribosomal RNA subunit accumulation protein YceD</fullName>
    </recommendedName>
    <alternativeName>
        <fullName evidence="5">23S rRNA accumulation protein YceD</fullName>
    </alternativeName>
</protein>
<dbReference type="PANTHER" id="PTHR38099:SF1">
    <property type="entry name" value="LARGE RIBOSOMAL RNA SUBUNIT ACCUMULATION PROTEIN YCED"/>
    <property type="match status" value="1"/>
</dbReference>
<evidence type="ECO:0000256" key="2">
    <source>
        <dbReference type="ARBA" id="ARBA00010740"/>
    </source>
</evidence>
<dbReference type="PANTHER" id="PTHR38099">
    <property type="entry name" value="LARGE RIBOSOMAL RNA SUBUNIT ACCUMULATION PROTEIN YCED"/>
    <property type="match status" value="1"/>
</dbReference>
<dbReference type="InterPro" id="IPR003772">
    <property type="entry name" value="YceD"/>
</dbReference>